<evidence type="ECO:0000313" key="6">
    <source>
        <dbReference type="EMBL" id="GAD58940.1"/>
    </source>
</evidence>
<dbReference type="Pfam" id="PF12833">
    <property type="entry name" value="HTH_18"/>
    <property type="match status" value="1"/>
</dbReference>
<dbReference type="Proteomes" id="UP000016569">
    <property type="component" value="Unassembled WGS sequence"/>
</dbReference>
<dbReference type="InterPro" id="IPR018062">
    <property type="entry name" value="HTH_AraC-typ_CS"/>
</dbReference>
<dbReference type="InterPro" id="IPR003313">
    <property type="entry name" value="AraC-bd"/>
</dbReference>
<keyword evidence="4" id="KW-0804">Transcription</keyword>
<feature type="domain" description="HTH araC/xylS-type" evidence="5">
    <location>
        <begin position="171"/>
        <end position="268"/>
    </location>
</feature>
<evidence type="ECO:0000256" key="2">
    <source>
        <dbReference type="ARBA" id="ARBA00023125"/>
    </source>
</evidence>
<dbReference type="Gene3D" id="1.10.10.60">
    <property type="entry name" value="Homeodomain-like"/>
    <property type="match status" value="1"/>
</dbReference>
<organism evidence="6 7">
    <name type="scientific">Brevundimonas abyssalis TAR-001</name>
    <dbReference type="NCBI Taxonomy" id="1391729"/>
    <lineage>
        <taxon>Bacteria</taxon>
        <taxon>Pseudomonadati</taxon>
        <taxon>Pseudomonadota</taxon>
        <taxon>Alphaproteobacteria</taxon>
        <taxon>Caulobacterales</taxon>
        <taxon>Caulobacteraceae</taxon>
        <taxon>Brevundimonas</taxon>
    </lineage>
</organism>
<keyword evidence="2" id="KW-0238">DNA-binding</keyword>
<comment type="caution">
    <text evidence="6">The sequence shown here is derived from an EMBL/GenBank/DDBJ whole genome shotgun (WGS) entry which is preliminary data.</text>
</comment>
<gene>
    <name evidence="6" type="ORF">MBEBAB_1190</name>
</gene>
<keyword evidence="7" id="KW-1185">Reference proteome</keyword>
<dbReference type="InterPro" id="IPR037923">
    <property type="entry name" value="HTH-like"/>
</dbReference>
<dbReference type="InterPro" id="IPR050204">
    <property type="entry name" value="AraC_XylS_family_regulators"/>
</dbReference>
<accession>A0A8E0KKH1</accession>
<dbReference type="PANTHER" id="PTHR46796:SF2">
    <property type="entry name" value="TRANSCRIPTIONAL REGULATORY PROTEIN"/>
    <property type="match status" value="1"/>
</dbReference>
<dbReference type="PROSITE" id="PS01124">
    <property type="entry name" value="HTH_ARAC_FAMILY_2"/>
    <property type="match status" value="1"/>
</dbReference>
<dbReference type="PRINTS" id="PR00032">
    <property type="entry name" value="HTHARAC"/>
</dbReference>
<dbReference type="GO" id="GO:0043565">
    <property type="term" value="F:sequence-specific DNA binding"/>
    <property type="evidence" value="ECO:0007669"/>
    <property type="project" value="InterPro"/>
</dbReference>
<sequence length="275" mass="30597">MMRDRRMAAGADNWVFRSSGGIDRLEARFTGVAFAPHRHDTYAIGITVAGVQTFDYRGASRHSLPGQIVVLHPDELHDGRAGDGLPFQYKTAYVAPADIQRVLDGRPLPFIKGDVSDDPGLHRVVCELLDDLDSPMEDLEREQAITDLTAALSQASGADLPTGVQNHAAVLRARDFIEANLDRAPTLADLEQAAHYDRWRLSRDFRALLGASPYRYLIFRRLDRARGMMSRGAGLAQVAQAAGFADQSHFTRHFKKTYGMTPRIWAAMHRRSRSA</sequence>
<evidence type="ECO:0000256" key="4">
    <source>
        <dbReference type="ARBA" id="ARBA00023163"/>
    </source>
</evidence>
<evidence type="ECO:0000259" key="5">
    <source>
        <dbReference type="PROSITE" id="PS01124"/>
    </source>
</evidence>
<keyword evidence="1" id="KW-0805">Transcription regulation</keyword>
<dbReference type="AlphaFoldDB" id="A0A8E0KKH1"/>
<reference evidence="7" key="1">
    <citation type="journal article" date="2013" name="Genome Announc.">
        <title>Draft Genome Sequence of the Dimorphic Prosthecate Bacterium Brevundimonas abyssalis TAR-001T.</title>
        <authorList>
            <person name="Tsubouchi T."/>
            <person name="Nishi S."/>
            <person name="Usui K."/>
            <person name="Shimane Y."/>
            <person name="Takaki Y."/>
            <person name="Maruyama T."/>
            <person name="Hatada Y."/>
        </authorList>
    </citation>
    <scope>NUCLEOTIDE SEQUENCE [LARGE SCALE GENOMIC DNA]</scope>
    <source>
        <strain evidence="7">TAR-001</strain>
    </source>
</reference>
<dbReference type="EMBL" id="BATC01000015">
    <property type="protein sequence ID" value="GAD58940.1"/>
    <property type="molecule type" value="Genomic_DNA"/>
</dbReference>
<name>A0A8E0KKH1_9CAUL</name>
<evidence type="ECO:0000256" key="3">
    <source>
        <dbReference type="ARBA" id="ARBA00023159"/>
    </source>
</evidence>
<dbReference type="PANTHER" id="PTHR46796">
    <property type="entry name" value="HTH-TYPE TRANSCRIPTIONAL ACTIVATOR RHAS-RELATED"/>
    <property type="match status" value="1"/>
</dbReference>
<dbReference type="Pfam" id="PF02311">
    <property type="entry name" value="AraC_binding"/>
    <property type="match status" value="1"/>
</dbReference>
<dbReference type="PROSITE" id="PS00041">
    <property type="entry name" value="HTH_ARAC_FAMILY_1"/>
    <property type="match status" value="1"/>
</dbReference>
<dbReference type="SUPFAM" id="SSF46689">
    <property type="entry name" value="Homeodomain-like"/>
    <property type="match status" value="2"/>
</dbReference>
<evidence type="ECO:0000313" key="7">
    <source>
        <dbReference type="Proteomes" id="UP000016569"/>
    </source>
</evidence>
<keyword evidence="3" id="KW-0010">Activator</keyword>
<evidence type="ECO:0000256" key="1">
    <source>
        <dbReference type="ARBA" id="ARBA00023015"/>
    </source>
</evidence>
<protein>
    <submittedName>
        <fullName evidence="6">Transcriptional regulator, AraC family</fullName>
    </submittedName>
</protein>
<dbReference type="InterPro" id="IPR009057">
    <property type="entry name" value="Homeodomain-like_sf"/>
</dbReference>
<dbReference type="SUPFAM" id="SSF51215">
    <property type="entry name" value="Regulatory protein AraC"/>
    <property type="match status" value="1"/>
</dbReference>
<dbReference type="GO" id="GO:0003700">
    <property type="term" value="F:DNA-binding transcription factor activity"/>
    <property type="evidence" value="ECO:0007669"/>
    <property type="project" value="InterPro"/>
</dbReference>
<proteinExistence type="predicted"/>
<dbReference type="InterPro" id="IPR018060">
    <property type="entry name" value="HTH_AraC"/>
</dbReference>
<dbReference type="InterPro" id="IPR020449">
    <property type="entry name" value="Tscrpt_reg_AraC-type_HTH"/>
</dbReference>
<dbReference type="SMART" id="SM00342">
    <property type="entry name" value="HTH_ARAC"/>
    <property type="match status" value="1"/>
</dbReference>